<comment type="caution">
    <text evidence="2">The sequence shown here is derived from an EMBL/GenBank/DDBJ whole genome shotgun (WGS) entry which is preliminary data.</text>
</comment>
<accession>A0A4Y8TSV4</accession>
<gene>
    <name evidence="2" type="ORF">EXY26_13630</name>
</gene>
<name>A0A4Y8TSV4_9MICC</name>
<evidence type="ECO:0000313" key="3">
    <source>
        <dbReference type="Proteomes" id="UP000297638"/>
    </source>
</evidence>
<proteinExistence type="predicted"/>
<reference evidence="2 3" key="1">
    <citation type="submission" date="2019-03" db="EMBL/GenBank/DDBJ databases">
        <title>Glutamicibacter sp. LJH19 genome.</title>
        <authorList>
            <person name="Sinai Borker S."/>
            <person name="Kumar R."/>
        </authorList>
    </citation>
    <scope>NUCLEOTIDE SEQUENCE [LARGE SCALE GENOMIC DNA]</scope>
    <source>
        <strain evidence="2 3">LJH19</strain>
    </source>
</reference>
<evidence type="ECO:0000256" key="1">
    <source>
        <dbReference type="SAM" id="MobiDB-lite"/>
    </source>
</evidence>
<evidence type="ECO:0000313" key="2">
    <source>
        <dbReference type="EMBL" id="TFH55002.1"/>
    </source>
</evidence>
<organism evidence="2 3">
    <name type="scientific">Glutamicibacter arilaitensis</name>
    <dbReference type="NCBI Taxonomy" id="256701"/>
    <lineage>
        <taxon>Bacteria</taxon>
        <taxon>Bacillati</taxon>
        <taxon>Actinomycetota</taxon>
        <taxon>Actinomycetes</taxon>
        <taxon>Micrococcales</taxon>
        <taxon>Micrococcaceae</taxon>
        <taxon>Glutamicibacter</taxon>
    </lineage>
</organism>
<dbReference type="EMBL" id="SPDS01000002">
    <property type="protein sequence ID" value="TFH55002.1"/>
    <property type="molecule type" value="Genomic_DNA"/>
</dbReference>
<feature type="region of interest" description="Disordered" evidence="1">
    <location>
        <begin position="1"/>
        <end position="102"/>
    </location>
</feature>
<dbReference type="RefSeq" id="WP_134780836.1">
    <property type="nucleotide sequence ID" value="NZ_SPDS01000002.1"/>
</dbReference>
<protein>
    <submittedName>
        <fullName evidence="2">Uncharacterized protein</fullName>
    </submittedName>
</protein>
<dbReference type="AlphaFoldDB" id="A0A4Y8TSV4"/>
<feature type="compositionally biased region" description="Polar residues" evidence="1">
    <location>
        <begin position="52"/>
        <end position="63"/>
    </location>
</feature>
<dbReference type="Proteomes" id="UP000297638">
    <property type="component" value="Unassembled WGS sequence"/>
</dbReference>
<sequence>MRETEFEAGLDVQPDYAAHTADCSGNADPANHKFDRVRRGRKITDQGFKTHATGTTKTEASTNDFRDLRAKPSRRLSDIQPSSRSNGDGVGRAQSANGFSRSVQGVNSKLVIHQAFEATCMSSNCFRNSPSDLQFSGVYHWHQ</sequence>